<accession>H8XSS7</accession>
<dbReference type="PATRIC" id="fig|1094466.5.peg.1487"/>
<dbReference type="Pfam" id="PF19658">
    <property type="entry name" value="DUF6161"/>
    <property type="match status" value="1"/>
</dbReference>
<keyword evidence="1" id="KW-0472">Membrane</keyword>
<sequence length="418" mass="48701">MTKTEFKKLISNSTNPTWFKEKKIELNSANANEFKISFNDVSSFYDFLFNEVKKWNDFQGEIPTELNDSKAYFERNKKAIENFVISFSDKESNYYDLNWNSVSRNFSLGIPIFNFDTIEVTFLLDLYNKNKTYYHGAYSFITNNLREVNSNKNNFIGATLANDFINKETFLKYSRKESEQKIFGNLKNEFQLAIENATKDVTEHLTNANNDYKEYVKSLDELKNEKDSSFQHWFATSKNAFDNFNTTSAKRIEELKKLYEEELALKAPAQYWEERANEMRIQGQWWLVGLTLSIIIGVICLYNLLNSIGVGEYEKMFKNTGSSIKWSIVFITFITFLAFLIRAFTKLTFSSFHLSRDAQERKQLTYVYLALKENNAVSDIDRNIVLQSIFSRADTGLLKEDSSPTMPNSIIEKVVKPS</sequence>
<keyword evidence="4" id="KW-1185">Reference proteome</keyword>
<dbReference type="Proteomes" id="UP000007599">
    <property type="component" value="Chromosome I"/>
</dbReference>
<dbReference type="EMBL" id="HE774682">
    <property type="protein sequence ID" value="CCG53469.1"/>
    <property type="molecule type" value="Genomic_DNA"/>
</dbReference>
<dbReference type="KEGG" id="fin:KQS_07560"/>
<feature type="domain" description="DUF6161" evidence="2">
    <location>
        <begin position="187"/>
        <end position="404"/>
    </location>
</feature>
<protein>
    <recommendedName>
        <fullName evidence="2">DUF6161 domain-containing protein</fullName>
    </recommendedName>
</protein>
<reference evidence="4" key="2">
    <citation type="submission" date="2012-03" db="EMBL/GenBank/DDBJ databases">
        <title>Complete genome sequence of Flavobacterium indicum GPTSA100-9T, isolated from warm spring water.</title>
        <authorList>
            <person name="Barbier P."/>
            <person name="Houel A."/>
            <person name="Loux V."/>
            <person name="Poulain J."/>
            <person name="Bernardet J.-F."/>
            <person name="Touchon M."/>
            <person name="Duchaud E."/>
        </authorList>
    </citation>
    <scope>NUCLEOTIDE SEQUENCE [LARGE SCALE GENOMIC DNA]</scope>
    <source>
        <strain evidence="4">DSM 17447 / CIP 109464 / GPTSA100-9</strain>
    </source>
</reference>
<evidence type="ECO:0000313" key="3">
    <source>
        <dbReference type="EMBL" id="CCG53469.1"/>
    </source>
</evidence>
<evidence type="ECO:0000259" key="2">
    <source>
        <dbReference type="Pfam" id="PF19658"/>
    </source>
</evidence>
<reference evidence="3 4" key="1">
    <citation type="journal article" date="2012" name="J. Bacteriol.">
        <title>Complete Genome Sequence of Flavobacterium indicum GPSTA100-9T, Isolated from Warm Spring Water.</title>
        <authorList>
            <person name="Barbier P."/>
            <person name="Houel A."/>
            <person name="Loux V."/>
            <person name="Poulain J."/>
            <person name="Bernardet J.F."/>
            <person name="Touchon M."/>
            <person name="Duchaud E."/>
        </authorList>
    </citation>
    <scope>NUCLEOTIDE SEQUENCE [LARGE SCALE GENOMIC DNA]</scope>
    <source>
        <strain evidence="4">DSM 17447 / CIP 109464 / GPTSA100-9</strain>
    </source>
</reference>
<dbReference type="AlphaFoldDB" id="H8XSS7"/>
<proteinExistence type="predicted"/>
<dbReference type="STRING" id="1094466.KQS_07560"/>
<evidence type="ECO:0000313" key="4">
    <source>
        <dbReference type="Proteomes" id="UP000007599"/>
    </source>
</evidence>
<dbReference type="OrthoDB" id="6193541at2"/>
<keyword evidence="1" id="KW-0812">Transmembrane</keyword>
<feature type="transmembrane region" description="Helical" evidence="1">
    <location>
        <begin position="324"/>
        <end position="344"/>
    </location>
</feature>
<dbReference type="eggNOG" id="ENOG5030FBH">
    <property type="taxonomic scope" value="Bacteria"/>
</dbReference>
<evidence type="ECO:0000256" key="1">
    <source>
        <dbReference type="SAM" id="Phobius"/>
    </source>
</evidence>
<name>H8XSS7_FLAIG</name>
<keyword evidence="1" id="KW-1133">Transmembrane helix</keyword>
<dbReference type="HOGENOM" id="CLU_658512_0_0_10"/>
<dbReference type="InterPro" id="IPR046159">
    <property type="entry name" value="DUF6161"/>
</dbReference>
<dbReference type="RefSeq" id="WP_014388594.1">
    <property type="nucleotide sequence ID" value="NC_017025.1"/>
</dbReference>
<feature type="transmembrane region" description="Helical" evidence="1">
    <location>
        <begin position="285"/>
        <end position="304"/>
    </location>
</feature>
<gene>
    <name evidence="3" type="ordered locus">KQS_07560</name>
</gene>
<organism evidence="3 4">
    <name type="scientific">Flavobacterium indicum (strain DSM 17447 / CIP 109464 / GPTSA100-9)</name>
    <dbReference type="NCBI Taxonomy" id="1094466"/>
    <lineage>
        <taxon>Bacteria</taxon>
        <taxon>Pseudomonadati</taxon>
        <taxon>Bacteroidota</taxon>
        <taxon>Flavobacteriia</taxon>
        <taxon>Flavobacteriales</taxon>
        <taxon>Flavobacteriaceae</taxon>
        <taxon>Flavobacterium</taxon>
    </lineage>
</organism>